<dbReference type="AlphaFoldDB" id="A0A1I8FNA7"/>
<protein>
    <submittedName>
        <fullName evidence="3">Ornithine decarboxylase antizyme</fullName>
    </submittedName>
</protein>
<keyword evidence="2" id="KW-1185">Reference proteome</keyword>
<feature type="region of interest" description="Disordered" evidence="1">
    <location>
        <begin position="64"/>
        <end position="88"/>
    </location>
</feature>
<evidence type="ECO:0000256" key="1">
    <source>
        <dbReference type="SAM" id="MobiDB-lite"/>
    </source>
</evidence>
<evidence type="ECO:0000313" key="2">
    <source>
        <dbReference type="Proteomes" id="UP000095280"/>
    </source>
</evidence>
<name>A0A1I8FNA7_9PLAT</name>
<proteinExistence type="predicted"/>
<sequence length="300" mass="32917">RPFSQYHRPGVSSARKKPIVSCVVPSSGQFVCQAGGAAGELIDSILCQQAKPDRFKSRFRSLTAHRSRSHDEAAEAVQHQSSSRGAPLASLRTDLQFSRTSALLKLMLKAPSGSGCVGATEILADYRRRHFVDLPAESQQPESAGKGEDAKDVDPALETETAAGTPPISPCESTPVLELPVHYWFHIYLHSYDCDRLLTPFVKSMMEDFPTDRRLLSIMNSVRVSLGQLEMYKSLPRYVFILNGANWDSIIRALVENGGGLPRTVAGSPVTRCWWTLRRSAVLNVILAPDGLADSHDGDE</sequence>
<dbReference type="Proteomes" id="UP000095280">
    <property type="component" value="Unplaced"/>
</dbReference>
<evidence type="ECO:0000313" key="3">
    <source>
        <dbReference type="WBParaSite" id="maker-unitig_39901-snap-gene-0.2-mRNA-1"/>
    </source>
</evidence>
<accession>A0A1I8FNA7</accession>
<organism evidence="2 3">
    <name type="scientific">Macrostomum lignano</name>
    <dbReference type="NCBI Taxonomy" id="282301"/>
    <lineage>
        <taxon>Eukaryota</taxon>
        <taxon>Metazoa</taxon>
        <taxon>Spiralia</taxon>
        <taxon>Lophotrochozoa</taxon>
        <taxon>Platyhelminthes</taxon>
        <taxon>Rhabditophora</taxon>
        <taxon>Macrostomorpha</taxon>
        <taxon>Macrostomida</taxon>
        <taxon>Macrostomidae</taxon>
        <taxon>Macrostomum</taxon>
    </lineage>
</organism>
<reference evidence="3" key="1">
    <citation type="submission" date="2016-11" db="UniProtKB">
        <authorList>
            <consortium name="WormBaseParasite"/>
        </authorList>
    </citation>
    <scope>IDENTIFICATION</scope>
</reference>
<dbReference type="WBParaSite" id="maker-unitig_39901-snap-gene-0.2-mRNA-1">
    <property type="protein sequence ID" value="maker-unitig_39901-snap-gene-0.2-mRNA-1"/>
    <property type="gene ID" value="maker-unitig_39901-snap-gene-0.2"/>
</dbReference>